<feature type="region of interest" description="Disordered" evidence="1">
    <location>
        <begin position="29"/>
        <end position="48"/>
    </location>
</feature>
<dbReference type="Proteomes" id="UP000574369">
    <property type="component" value="Unassembled WGS sequence"/>
</dbReference>
<keyword evidence="3" id="KW-1185">Reference proteome</keyword>
<comment type="caution">
    <text evidence="2">The sequence shown here is derived from an EMBL/GenBank/DDBJ whole genome shotgun (WGS) entry which is preliminary data.</text>
</comment>
<gene>
    <name evidence="2" type="ORF">FHS28_002317</name>
</gene>
<proteinExistence type="predicted"/>
<evidence type="ECO:0000313" key="3">
    <source>
        <dbReference type="Proteomes" id="UP000574369"/>
    </source>
</evidence>
<sequence>MPTIKVGMFASLPPGARPVHHRDVSQCASRVSAPMPSSAVTASAGNTS</sequence>
<reference evidence="2 3" key="1">
    <citation type="submission" date="2020-08" db="EMBL/GenBank/DDBJ databases">
        <title>Genomic Encyclopedia of Type Strains, Phase III (KMG-III): the genomes of soil and plant-associated and newly described type strains.</title>
        <authorList>
            <person name="Whitman W."/>
        </authorList>
    </citation>
    <scope>NUCLEOTIDE SEQUENCE [LARGE SCALE GENOMIC DNA]</scope>
    <source>
        <strain evidence="2 3">CECT 7247</strain>
    </source>
</reference>
<evidence type="ECO:0000256" key="1">
    <source>
        <dbReference type="SAM" id="MobiDB-lite"/>
    </source>
</evidence>
<name>A0ABR6GS40_9BURK</name>
<dbReference type="EMBL" id="JACHXO010000003">
    <property type="protein sequence ID" value="MBB3194921.1"/>
    <property type="molecule type" value="Genomic_DNA"/>
</dbReference>
<feature type="compositionally biased region" description="Polar residues" evidence="1">
    <location>
        <begin position="38"/>
        <end position="48"/>
    </location>
</feature>
<protein>
    <submittedName>
        <fullName evidence="2">Uncharacterized protein</fullName>
    </submittedName>
</protein>
<organism evidence="2 3">
    <name type="scientific">Roseateles terrae</name>
    <dbReference type="NCBI Taxonomy" id="431060"/>
    <lineage>
        <taxon>Bacteria</taxon>
        <taxon>Pseudomonadati</taxon>
        <taxon>Pseudomonadota</taxon>
        <taxon>Betaproteobacteria</taxon>
        <taxon>Burkholderiales</taxon>
        <taxon>Sphaerotilaceae</taxon>
        <taxon>Roseateles</taxon>
    </lineage>
</organism>
<evidence type="ECO:0000313" key="2">
    <source>
        <dbReference type="EMBL" id="MBB3194921.1"/>
    </source>
</evidence>
<accession>A0ABR6GS40</accession>